<name>A0AAD7T1H9_9TELE</name>
<protein>
    <submittedName>
        <fullName evidence="1">Uncharacterized protein</fullName>
    </submittedName>
</protein>
<organism evidence="1 2">
    <name type="scientific">Aldrovandia affinis</name>
    <dbReference type="NCBI Taxonomy" id="143900"/>
    <lineage>
        <taxon>Eukaryota</taxon>
        <taxon>Metazoa</taxon>
        <taxon>Chordata</taxon>
        <taxon>Craniata</taxon>
        <taxon>Vertebrata</taxon>
        <taxon>Euteleostomi</taxon>
        <taxon>Actinopterygii</taxon>
        <taxon>Neopterygii</taxon>
        <taxon>Teleostei</taxon>
        <taxon>Notacanthiformes</taxon>
        <taxon>Halosauridae</taxon>
        <taxon>Aldrovandia</taxon>
    </lineage>
</organism>
<gene>
    <name evidence="1" type="ORF">AAFF_G00145600</name>
</gene>
<evidence type="ECO:0000313" key="2">
    <source>
        <dbReference type="Proteomes" id="UP001221898"/>
    </source>
</evidence>
<dbReference type="Proteomes" id="UP001221898">
    <property type="component" value="Unassembled WGS sequence"/>
</dbReference>
<reference evidence="1" key="1">
    <citation type="journal article" date="2023" name="Science">
        <title>Genome structures resolve the early diversification of teleost fishes.</title>
        <authorList>
            <person name="Parey E."/>
            <person name="Louis A."/>
            <person name="Montfort J."/>
            <person name="Bouchez O."/>
            <person name="Roques C."/>
            <person name="Iampietro C."/>
            <person name="Lluch J."/>
            <person name="Castinel A."/>
            <person name="Donnadieu C."/>
            <person name="Desvignes T."/>
            <person name="Floi Bucao C."/>
            <person name="Jouanno E."/>
            <person name="Wen M."/>
            <person name="Mejri S."/>
            <person name="Dirks R."/>
            <person name="Jansen H."/>
            <person name="Henkel C."/>
            <person name="Chen W.J."/>
            <person name="Zahm M."/>
            <person name="Cabau C."/>
            <person name="Klopp C."/>
            <person name="Thompson A.W."/>
            <person name="Robinson-Rechavi M."/>
            <person name="Braasch I."/>
            <person name="Lecointre G."/>
            <person name="Bobe J."/>
            <person name="Postlethwait J.H."/>
            <person name="Berthelot C."/>
            <person name="Roest Crollius H."/>
            <person name="Guiguen Y."/>
        </authorList>
    </citation>
    <scope>NUCLEOTIDE SEQUENCE</scope>
    <source>
        <strain evidence="1">NC1722</strain>
    </source>
</reference>
<dbReference type="AlphaFoldDB" id="A0AAD7T1H9"/>
<evidence type="ECO:0000313" key="1">
    <source>
        <dbReference type="EMBL" id="KAJ8412293.1"/>
    </source>
</evidence>
<accession>A0AAD7T1H9</accession>
<keyword evidence="2" id="KW-1185">Reference proteome</keyword>
<feature type="non-terminal residue" evidence="1">
    <location>
        <position position="1"/>
    </location>
</feature>
<proteinExistence type="predicted"/>
<dbReference type="EMBL" id="JAINUG010000020">
    <property type="protein sequence ID" value="KAJ8412293.1"/>
    <property type="molecule type" value="Genomic_DNA"/>
</dbReference>
<comment type="caution">
    <text evidence="1">The sequence shown here is derived from an EMBL/GenBank/DDBJ whole genome shotgun (WGS) entry which is preliminary data.</text>
</comment>
<sequence>LYAALGAETTVSCGRCRSGRGRVHGGGSAPAAFHIRVVVHEPPETQNLHHHRGDHHENQRQGEPPVALLQVNWKTTNLKDQIPMVGINLKLWGVALVHHRYIPMCPGFTHRAINPPKMASLCLPAQDDYNAPPRHYPPRRRAEEAAFAEQFEGREICHETKPTFAITAKKKLAFV</sequence>